<evidence type="ECO:0000313" key="10">
    <source>
        <dbReference type="EMBL" id="MBK3332439.1"/>
    </source>
</evidence>
<proteinExistence type="predicted"/>
<evidence type="ECO:0000259" key="9">
    <source>
        <dbReference type="PROSITE" id="PS51007"/>
    </source>
</evidence>
<dbReference type="InterPro" id="IPR009056">
    <property type="entry name" value="Cyt_c-like_dom"/>
</dbReference>
<dbReference type="PIRSF" id="PIRSF000294">
    <property type="entry name" value="Cytochrome-c_peroxidase"/>
    <property type="match status" value="1"/>
</dbReference>
<keyword evidence="7 8" id="KW-0408">Iron</keyword>
<dbReference type="Gene3D" id="1.10.760.10">
    <property type="entry name" value="Cytochrome c-like domain"/>
    <property type="match status" value="2"/>
</dbReference>
<organism evidence="10 11">
    <name type="scientific">Persephonella atlantica</name>
    <dbReference type="NCBI Taxonomy" id="2699429"/>
    <lineage>
        <taxon>Bacteria</taxon>
        <taxon>Pseudomonadati</taxon>
        <taxon>Aquificota</taxon>
        <taxon>Aquificia</taxon>
        <taxon>Aquificales</taxon>
        <taxon>Hydrogenothermaceae</taxon>
        <taxon>Persephonella</taxon>
    </lineage>
</organism>
<comment type="subcellular location">
    <subcellularLocation>
        <location evidence="1">Periplasm</location>
    </subcellularLocation>
</comment>
<dbReference type="PANTHER" id="PTHR30600:SF7">
    <property type="entry name" value="CYTOCHROME C PEROXIDASE-RELATED"/>
    <property type="match status" value="1"/>
</dbReference>
<protein>
    <submittedName>
        <fullName evidence="10">C-type cytochrome</fullName>
    </submittedName>
</protein>
<dbReference type="InterPro" id="IPR026259">
    <property type="entry name" value="MauG/Cytc_peroxidase"/>
</dbReference>
<reference evidence="10 11" key="1">
    <citation type="journal article" date="2021" name="Syst. Appl. Microbiol.">
        <title>Persephonella atlantica sp. nov.: How to adapt to physico-chemical gradients in high temperature hydrothermal habitats.</title>
        <authorList>
            <person name="Francois D.X."/>
            <person name="Godfroy A."/>
            <person name="Mathien C."/>
            <person name="Aube J."/>
            <person name="Cathalot C."/>
            <person name="Lesongeur F."/>
            <person name="L'Haridon S."/>
            <person name="Philippon X."/>
            <person name="Roussel E.G."/>
        </authorList>
    </citation>
    <scope>NUCLEOTIDE SEQUENCE [LARGE SCALE GENOMIC DNA]</scope>
    <source>
        <strain evidence="10 11">MO1340</strain>
    </source>
</reference>
<dbReference type="InterPro" id="IPR051395">
    <property type="entry name" value="Cytochrome_c_Peroxidase/MauG"/>
</dbReference>
<dbReference type="RefSeq" id="WP_200673807.1">
    <property type="nucleotide sequence ID" value="NZ_JAACYA010000001.1"/>
</dbReference>
<keyword evidence="2 8" id="KW-0349">Heme</keyword>
<keyword evidence="4" id="KW-0732">Signal</keyword>
<dbReference type="PROSITE" id="PS51007">
    <property type="entry name" value="CYTC"/>
    <property type="match status" value="1"/>
</dbReference>
<dbReference type="PANTHER" id="PTHR30600">
    <property type="entry name" value="CYTOCHROME C PEROXIDASE-RELATED"/>
    <property type="match status" value="1"/>
</dbReference>
<dbReference type="SUPFAM" id="SSF46626">
    <property type="entry name" value="Cytochrome c"/>
    <property type="match status" value="2"/>
</dbReference>
<accession>A0ABS1GHN2</accession>
<dbReference type="Proteomes" id="UP000772812">
    <property type="component" value="Unassembled WGS sequence"/>
</dbReference>
<keyword evidence="3 8" id="KW-0479">Metal-binding</keyword>
<evidence type="ECO:0000256" key="7">
    <source>
        <dbReference type="ARBA" id="ARBA00023004"/>
    </source>
</evidence>
<evidence type="ECO:0000256" key="1">
    <source>
        <dbReference type="ARBA" id="ARBA00004418"/>
    </source>
</evidence>
<evidence type="ECO:0000256" key="3">
    <source>
        <dbReference type="ARBA" id="ARBA00022723"/>
    </source>
</evidence>
<evidence type="ECO:0000256" key="2">
    <source>
        <dbReference type="ARBA" id="ARBA00022617"/>
    </source>
</evidence>
<keyword evidence="11" id="KW-1185">Reference proteome</keyword>
<keyword evidence="5" id="KW-0574">Periplasm</keyword>
<dbReference type="InterPro" id="IPR004852">
    <property type="entry name" value="Di-haem_cyt_c_peroxidsae"/>
</dbReference>
<evidence type="ECO:0000256" key="5">
    <source>
        <dbReference type="ARBA" id="ARBA00022764"/>
    </source>
</evidence>
<dbReference type="InterPro" id="IPR036909">
    <property type="entry name" value="Cyt_c-like_dom_sf"/>
</dbReference>
<comment type="caution">
    <text evidence="10">The sequence shown here is derived from an EMBL/GenBank/DDBJ whole genome shotgun (WGS) entry which is preliminary data.</text>
</comment>
<evidence type="ECO:0000313" key="11">
    <source>
        <dbReference type="Proteomes" id="UP000772812"/>
    </source>
</evidence>
<dbReference type="EMBL" id="JAACYA010000001">
    <property type="protein sequence ID" value="MBK3332439.1"/>
    <property type="molecule type" value="Genomic_DNA"/>
</dbReference>
<evidence type="ECO:0000256" key="4">
    <source>
        <dbReference type="ARBA" id="ARBA00022729"/>
    </source>
</evidence>
<gene>
    <name evidence="10" type="ORF">GWK41_05110</name>
</gene>
<evidence type="ECO:0000256" key="6">
    <source>
        <dbReference type="ARBA" id="ARBA00023002"/>
    </source>
</evidence>
<evidence type="ECO:0000256" key="8">
    <source>
        <dbReference type="PROSITE-ProRule" id="PRU00433"/>
    </source>
</evidence>
<keyword evidence="6" id="KW-0560">Oxidoreductase</keyword>
<name>A0ABS1GHN2_9AQUI</name>
<feature type="domain" description="Cytochrome c" evidence="9">
    <location>
        <begin position="45"/>
        <end position="317"/>
    </location>
</feature>
<sequence>MHFFVVFLLIFSVSSADTKLLNQARQYFQPLADIFPSDDNPITPEKVRLGKILFYETRISIDGTTSCAKCHPVSLYGADALPKSIGNNGKINPRNAPTVLNSAGQIAQHWRGDRADVEDQAKRALLGKASFGAPSYKWVEERLKKIKGYTLLFKLAFPDEKNPVTVDNFAKAIGAWERTLSTPSRFDRFLNGHLDALSEKEKNGLKKFISFGCVSCHSGMLIGGNMYQKFGIYEPYWKYTGSKKIDEGRYSITKKEKDKYVFKVPPLRNVAKTSPYFHDGSVKSLKKAIWIMGKVQLGKELTNEDVEDIYSFLLSLTGELSEDILTVPVLPEDN</sequence>
<dbReference type="Pfam" id="PF03150">
    <property type="entry name" value="CCP_MauG"/>
    <property type="match status" value="1"/>
</dbReference>